<evidence type="ECO:0000313" key="1">
    <source>
        <dbReference type="EMBL" id="SMF84482.1"/>
    </source>
</evidence>
<dbReference type="STRING" id="560819.SAMN05428998_1566"/>
<dbReference type="EMBL" id="FWZX01000056">
    <property type="protein sequence ID" value="SMF84482.1"/>
    <property type="molecule type" value="Genomic_DNA"/>
</dbReference>
<protein>
    <recommendedName>
        <fullName evidence="3">Capsule biosynthesis protein</fullName>
    </recommendedName>
</protein>
<organism evidence="1 2">
    <name type="scientific">Tistlia consotensis USBA 355</name>
    <dbReference type="NCBI Taxonomy" id="560819"/>
    <lineage>
        <taxon>Bacteria</taxon>
        <taxon>Pseudomonadati</taxon>
        <taxon>Pseudomonadota</taxon>
        <taxon>Alphaproteobacteria</taxon>
        <taxon>Rhodospirillales</taxon>
        <taxon>Rhodovibrionaceae</taxon>
        <taxon>Tistlia</taxon>
    </lineage>
</organism>
<dbReference type="RefSeq" id="WP_085127378.1">
    <property type="nucleotide sequence ID" value="NZ_FWZX01000056.1"/>
</dbReference>
<gene>
    <name evidence="1" type="ORF">SAMN05428998_1566</name>
</gene>
<dbReference type="Pfam" id="PF19883">
    <property type="entry name" value="DUF6356"/>
    <property type="match status" value="1"/>
</dbReference>
<dbReference type="InterPro" id="IPR045936">
    <property type="entry name" value="DUF6356"/>
</dbReference>
<dbReference type="Proteomes" id="UP000192917">
    <property type="component" value="Unassembled WGS sequence"/>
</dbReference>
<evidence type="ECO:0000313" key="2">
    <source>
        <dbReference type="Proteomes" id="UP000192917"/>
    </source>
</evidence>
<dbReference type="AlphaFoldDB" id="A0A1Y6CX06"/>
<accession>A0A1Y6CX06</accession>
<evidence type="ECO:0008006" key="3">
    <source>
        <dbReference type="Google" id="ProtNLM"/>
    </source>
</evidence>
<sequence>MKAIVAAFTDHPAAVGESYGEHFAFASGIGVKLLAAGGAALLHALFPFLFKTTASGIVLELARSCGPRNAASRR</sequence>
<keyword evidence="2" id="KW-1185">Reference proteome</keyword>
<name>A0A1Y6CX06_9PROT</name>
<proteinExistence type="predicted"/>
<reference evidence="1 2" key="1">
    <citation type="submission" date="2017-04" db="EMBL/GenBank/DDBJ databases">
        <authorList>
            <person name="Afonso C.L."/>
            <person name="Miller P.J."/>
            <person name="Scott M.A."/>
            <person name="Spackman E."/>
            <person name="Goraichik I."/>
            <person name="Dimitrov K.M."/>
            <person name="Suarez D.L."/>
            <person name="Swayne D.E."/>
        </authorList>
    </citation>
    <scope>NUCLEOTIDE SEQUENCE [LARGE SCALE GENOMIC DNA]</scope>
    <source>
        <strain evidence="1 2">USBA 355</strain>
    </source>
</reference>